<dbReference type="InterPro" id="IPR029063">
    <property type="entry name" value="SAM-dependent_MTases_sf"/>
</dbReference>
<proteinExistence type="predicted"/>
<evidence type="ECO:0000313" key="2">
    <source>
        <dbReference type="Proteomes" id="UP001238088"/>
    </source>
</evidence>
<dbReference type="Gene3D" id="3.40.50.150">
    <property type="entry name" value="Vaccinia Virus protein VP39"/>
    <property type="match status" value="1"/>
</dbReference>
<accession>A0ABU0AQJ1</accession>
<dbReference type="SUPFAM" id="SSF53335">
    <property type="entry name" value="S-adenosyl-L-methionine-dependent methyltransferases"/>
    <property type="match status" value="1"/>
</dbReference>
<gene>
    <name evidence="1" type="ORF">J2S17_005498</name>
</gene>
<dbReference type="GO" id="GO:0032259">
    <property type="term" value="P:methylation"/>
    <property type="evidence" value="ECO:0007669"/>
    <property type="project" value="UniProtKB-KW"/>
</dbReference>
<name>A0ABU0AQJ1_9BACI</name>
<keyword evidence="2" id="KW-1185">Reference proteome</keyword>
<keyword evidence="1" id="KW-0808">Transferase</keyword>
<organism evidence="1 2">
    <name type="scientific">Cytobacillus purgationiresistens</name>
    <dbReference type="NCBI Taxonomy" id="863449"/>
    <lineage>
        <taxon>Bacteria</taxon>
        <taxon>Bacillati</taxon>
        <taxon>Bacillota</taxon>
        <taxon>Bacilli</taxon>
        <taxon>Bacillales</taxon>
        <taxon>Bacillaceae</taxon>
        <taxon>Cytobacillus</taxon>
    </lineage>
</organism>
<comment type="caution">
    <text evidence="1">The sequence shown here is derived from an EMBL/GenBank/DDBJ whole genome shotgun (WGS) entry which is preliminary data.</text>
</comment>
<reference evidence="1 2" key="1">
    <citation type="submission" date="2023-07" db="EMBL/GenBank/DDBJ databases">
        <title>Genomic Encyclopedia of Type Strains, Phase IV (KMG-IV): sequencing the most valuable type-strain genomes for metagenomic binning, comparative biology and taxonomic classification.</title>
        <authorList>
            <person name="Goeker M."/>
        </authorList>
    </citation>
    <scope>NUCLEOTIDE SEQUENCE [LARGE SCALE GENOMIC DNA]</scope>
    <source>
        <strain evidence="1 2">DSM 23494</strain>
    </source>
</reference>
<dbReference type="EMBL" id="JAUSUB010000043">
    <property type="protein sequence ID" value="MDQ0273566.1"/>
    <property type="molecule type" value="Genomic_DNA"/>
</dbReference>
<evidence type="ECO:0000313" key="1">
    <source>
        <dbReference type="EMBL" id="MDQ0273566.1"/>
    </source>
</evidence>
<keyword evidence="1" id="KW-0489">Methyltransferase</keyword>
<dbReference type="Proteomes" id="UP001238088">
    <property type="component" value="Unassembled WGS sequence"/>
</dbReference>
<protein>
    <submittedName>
        <fullName evidence="1">SAM-dependent methyltransferase</fullName>
    </submittedName>
</protein>
<sequence>MKPAPAIVPIGPATNVSTIAPPAIFPPLLLSENCHSIRFILNSPNFFNVKQILITPLVVAPDVVVDFRNMPFEDETFYLVVSDPPHLIRVGEKSWLSQKYGKLNRGNLGNGFDECMRVLKPSGTLIFKWNEDQISKHEVLNCFGHKPLFGDKRSKTHWVTFIK</sequence>
<dbReference type="GO" id="GO:0008168">
    <property type="term" value="F:methyltransferase activity"/>
    <property type="evidence" value="ECO:0007669"/>
    <property type="project" value="UniProtKB-KW"/>
</dbReference>